<sequence>MESRLKPTHPRDEDGNVDHPHSKRLRGALNPERETQVKEWMRRHRAWVNFVQQLNEKEEGVQKAEMEQNCVDKLLISVTEQEESLPALQQIGLEVVKAGQRDLAVLAIELGKLYDAAHPREIAGSYQQSIMDVASVEAQEEATVKAWISEYVGDTVNLFHDHFKGSAPQSVGGPALYSKSFVIANSSGMGKTRMIDESSKTLFTVLFVLRDTTDGFPPPDAGVLA</sequence>
<dbReference type="GeneID" id="63683478"/>
<organism evidence="2 3">
    <name type="scientific">Dacryopinax primogenitus (strain DJM 731)</name>
    <name type="common">Brown rot fungus</name>
    <dbReference type="NCBI Taxonomy" id="1858805"/>
    <lineage>
        <taxon>Eukaryota</taxon>
        <taxon>Fungi</taxon>
        <taxon>Dikarya</taxon>
        <taxon>Basidiomycota</taxon>
        <taxon>Agaricomycotina</taxon>
        <taxon>Dacrymycetes</taxon>
        <taxon>Dacrymycetales</taxon>
        <taxon>Dacrymycetaceae</taxon>
        <taxon>Dacryopinax</taxon>
    </lineage>
</organism>
<gene>
    <name evidence="2" type="ORF">DACRYDRAFT_107137</name>
</gene>
<dbReference type="AlphaFoldDB" id="M5FWC5"/>
<accession>M5FWC5</accession>
<name>M5FWC5_DACPD</name>
<reference evidence="2 3" key="1">
    <citation type="journal article" date="2012" name="Science">
        <title>The Paleozoic origin of enzymatic lignin decomposition reconstructed from 31 fungal genomes.</title>
        <authorList>
            <person name="Floudas D."/>
            <person name="Binder M."/>
            <person name="Riley R."/>
            <person name="Barry K."/>
            <person name="Blanchette R.A."/>
            <person name="Henrissat B."/>
            <person name="Martinez A.T."/>
            <person name="Otillar R."/>
            <person name="Spatafora J.W."/>
            <person name="Yadav J.S."/>
            <person name="Aerts A."/>
            <person name="Benoit I."/>
            <person name="Boyd A."/>
            <person name="Carlson A."/>
            <person name="Copeland A."/>
            <person name="Coutinho P.M."/>
            <person name="de Vries R.P."/>
            <person name="Ferreira P."/>
            <person name="Findley K."/>
            <person name="Foster B."/>
            <person name="Gaskell J."/>
            <person name="Glotzer D."/>
            <person name="Gorecki P."/>
            <person name="Heitman J."/>
            <person name="Hesse C."/>
            <person name="Hori C."/>
            <person name="Igarashi K."/>
            <person name="Jurgens J.A."/>
            <person name="Kallen N."/>
            <person name="Kersten P."/>
            <person name="Kohler A."/>
            <person name="Kuees U."/>
            <person name="Kumar T.K.A."/>
            <person name="Kuo A."/>
            <person name="LaButti K."/>
            <person name="Larrondo L.F."/>
            <person name="Lindquist E."/>
            <person name="Ling A."/>
            <person name="Lombard V."/>
            <person name="Lucas S."/>
            <person name="Lundell T."/>
            <person name="Martin R."/>
            <person name="McLaughlin D.J."/>
            <person name="Morgenstern I."/>
            <person name="Morin E."/>
            <person name="Murat C."/>
            <person name="Nagy L.G."/>
            <person name="Nolan M."/>
            <person name="Ohm R.A."/>
            <person name="Patyshakuliyeva A."/>
            <person name="Rokas A."/>
            <person name="Ruiz-Duenas F.J."/>
            <person name="Sabat G."/>
            <person name="Salamov A."/>
            <person name="Samejima M."/>
            <person name="Schmutz J."/>
            <person name="Slot J.C."/>
            <person name="St John F."/>
            <person name="Stenlid J."/>
            <person name="Sun H."/>
            <person name="Sun S."/>
            <person name="Syed K."/>
            <person name="Tsang A."/>
            <person name="Wiebenga A."/>
            <person name="Young D."/>
            <person name="Pisabarro A."/>
            <person name="Eastwood D.C."/>
            <person name="Martin F."/>
            <person name="Cullen D."/>
            <person name="Grigoriev I.V."/>
            <person name="Hibbett D.S."/>
        </authorList>
    </citation>
    <scope>NUCLEOTIDE SEQUENCE [LARGE SCALE GENOMIC DNA]</scope>
    <source>
        <strain evidence="2 3">DJM-731 SS1</strain>
    </source>
</reference>
<dbReference type="Proteomes" id="UP000030653">
    <property type="component" value="Unassembled WGS sequence"/>
</dbReference>
<protein>
    <submittedName>
        <fullName evidence="2">Uncharacterized protein</fullName>
    </submittedName>
</protein>
<dbReference type="RefSeq" id="XP_040629098.1">
    <property type="nucleotide sequence ID" value="XM_040768416.1"/>
</dbReference>
<feature type="compositionally biased region" description="Basic and acidic residues" evidence="1">
    <location>
        <begin position="1"/>
        <end position="20"/>
    </location>
</feature>
<feature type="region of interest" description="Disordered" evidence="1">
    <location>
        <begin position="1"/>
        <end position="33"/>
    </location>
</feature>
<dbReference type="EMBL" id="JH795862">
    <property type="protein sequence ID" value="EJU02201.1"/>
    <property type="molecule type" value="Genomic_DNA"/>
</dbReference>
<evidence type="ECO:0000313" key="2">
    <source>
        <dbReference type="EMBL" id="EJU02201.1"/>
    </source>
</evidence>
<evidence type="ECO:0000256" key="1">
    <source>
        <dbReference type="SAM" id="MobiDB-lite"/>
    </source>
</evidence>
<evidence type="ECO:0000313" key="3">
    <source>
        <dbReference type="Proteomes" id="UP000030653"/>
    </source>
</evidence>
<dbReference type="HOGENOM" id="CLU_1229894_0_0_1"/>
<dbReference type="OrthoDB" id="107110at2759"/>
<keyword evidence="3" id="KW-1185">Reference proteome</keyword>
<proteinExistence type="predicted"/>